<evidence type="ECO:0000313" key="8">
    <source>
        <dbReference type="EMBL" id="KAK4539795.1"/>
    </source>
</evidence>
<organism evidence="8 9">
    <name type="scientific">Oleoguttula mirabilis</name>
    <dbReference type="NCBI Taxonomy" id="1507867"/>
    <lineage>
        <taxon>Eukaryota</taxon>
        <taxon>Fungi</taxon>
        <taxon>Dikarya</taxon>
        <taxon>Ascomycota</taxon>
        <taxon>Pezizomycotina</taxon>
        <taxon>Dothideomycetes</taxon>
        <taxon>Dothideomycetidae</taxon>
        <taxon>Mycosphaerellales</taxon>
        <taxon>Teratosphaeriaceae</taxon>
        <taxon>Oleoguttula</taxon>
    </lineage>
</organism>
<keyword evidence="4" id="KW-0238">DNA-binding</keyword>
<evidence type="ECO:0000256" key="5">
    <source>
        <dbReference type="ARBA" id="ARBA00023242"/>
    </source>
</evidence>
<dbReference type="AlphaFoldDB" id="A0AAV9J4C6"/>
<dbReference type="GO" id="GO:0005664">
    <property type="term" value="C:nuclear origin of replication recognition complex"/>
    <property type="evidence" value="ECO:0007669"/>
    <property type="project" value="InterPro"/>
</dbReference>
<reference evidence="8 9" key="1">
    <citation type="submission" date="2021-11" db="EMBL/GenBank/DDBJ databases">
        <title>Black yeast isolated from Biological Soil Crust.</title>
        <authorList>
            <person name="Kurbessoian T."/>
        </authorList>
    </citation>
    <scope>NUCLEOTIDE SEQUENCE [LARGE SCALE GENOMIC DNA]</scope>
    <source>
        <strain evidence="8 9">CCFEE 5522</strain>
    </source>
</reference>
<evidence type="ECO:0000256" key="3">
    <source>
        <dbReference type="ARBA" id="ARBA00022705"/>
    </source>
</evidence>
<dbReference type="EMBL" id="JAVFHQ010000082">
    <property type="protein sequence ID" value="KAK4539795.1"/>
    <property type="molecule type" value="Genomic_DNA"/>
</dbReference>
<accession>A0AAV9J4C6</accession>
<comment type="similarity">
    <text evidence="2">Belongs to the ORC6 family.</text>
</comment>
<evidence type="ECO:0000256" key="2">
    <source>
        <dbReference type="ARBA" id="ARBA00010840"/>
    </source>
</evidence>
<feature type="compositionally biased region" description="Acidic residues" evidence="6">
    <location>
        <begin position="186"/>
        <end position="203"/>
    </location>
</feature>
<name>A0AAV9J4C6_9PEZI</name>
<gene>
    <name evidence="8" type="ORF">LTR36_010329</name>
</gene>
<sequence length="278" mass="30097">MPSPIELALSSLLPTLSPLPIELIDLATSLLAQSRSRASSLKAEEEIGRTYAVCHIACERLGKKLALEIGKPAPPVQPRVYQKLKTYLGSTLRTPITPRSRRVEDKLVAASTVKTPTRSSAQATPTKSAAVTPATARKETGSSARHTPVKGLAVAPLSGGKRKVDATEEPEQVDLVASAPVLPTETAEDDDLEVDNDEEDEDAPPVKRPAKTPLRRKEKHAKFDDGWEDLGAAGLLPGLGTMFQPAVDWLSDERRAEYALWENGIMREMAVIERQQAA</sequence>
<dbReference type="Proteomes" id="UP001324427">
    <property type="component" value="Unassembled WGS sequence"/>
</dbReference>
<dbReference type="GO" id="GO:0003677">
    <property type="term" value="F:DNA binding"/>
    <property type="evidence" value="ECO:0007669"/>
    <property type="project" value="UniProtKB-KW"/>
</dbReference>
<feature type="region of interest" description="Disordered" evidence="6">
    <location>
        <begin position="112"/>
        <end position="220"/>
    </location>
</feature>
<keyword evidence="5" id="KW-0539">Nucleus</keyword>
<comment type="caution">
    <text evidence="8">The sequence shown here is derived from an EMBL/GenBank/DDBJ whole genome shotgun (WGS) entry which is preliminary data.</text>
</comment>
<dbReference type="GO" id="GO:0006260">
    <property type="term" value="P:DNA replication"/>
    <property type="evidence" value="ECO:0007669"/>
    <property type="project" value="UniProtKB-KW"/>
</dbReference>
<keyword evidence="9" id="KW-1185">Reference proteome</keyword>
<feature type="compositionally biased region" description="Basic residues" evidence="6">
    <location>
        <begin position="208"/>
        <end position="220"/>
    </location>
</feature>
<comment type="subcellular location">
    <subcellularLocation>
        <location evidence="1">Nucleus</location>
    </subcellularLocation>
</comment>
<evidence type="ECO:0000256" key="4">
    <source>
        <dbReference type="ARBA" id="ARBA00023125"/>
    </source>
</evidence>
<evidence type="ECO:0000259" key="7">
    <source>
        <dbReference type="Pfam" id="PF05460"/>
    </source>
</evidence>
<evidence type="ECO:0000313" key="9">
    <source>
        <dbReference type="Proteomes" id="UP001324427"/>
    </source>
</evidence>
<evidence type="ECO:0000256" key="1">
    <source>
        <dbReference type="ARBA" id="ARBA00004123"/>
    </source>
</evidence>
<feature type="domain" description="ORC6 first cyclin-like" evidence="7">
    <location>
        <begin position="9"/>
        <end position="93"/>
    </location>
</feature>
<protein>
    <recommendedName>
        <fullName evidence="7">ORC6 first cyclin-like domain-containing protein</fullName>
    </recommendedName>
</protein>
<keyword evidence="3" id="KW-0235">DNA replication</keyword>
<proteinExistence type="inferred from homology"/>
<dbReference type="InterPro" id="IPR008721">
    <property type="entry name" value="ORC6_cyclin_first"/>
</dbReference>
<feature type="compositionally biased region" description="Polar residues" evidence="6">
    <location>
        <begin position="112"/>
        <end position="129"/>
    </location>
</feature>
<dbReference type="Pfam" id="PF05460">
    <property type="entry name" value="ORC6"/>
    <property type="match status" value="1"/>
</dbReference>
<evidence type="ECO:0000256" key="6">
    <source>
        <dbReference type="SAM" id="MobiDB-lite"/>
    </source>
</evidence>